<dbReference type="EMBL" id="CABFNP030001292">
    <property type="protein sequence ID" value="CAI6097442.1"/>
    <property type="molecule type" value="Genomic_DNA"/>
</dbReference>
<feature type="compositionally biased region" description="Polar residues" evidence="1">
    <location>
        <begin position="493"/>
        <end position="524"/>
    </location>
</feature>
<dbReference type="Pfam" id="PF00069">
    <property type="entry name" value="Pkinase"/>
    <property type="match status" value="1"/>
</dbReference>
<dbReference type="PANTHER" id="PTHR24359">
    <property type="entry name" value="SERINE/THREONINE-PROTEIN KINASE SBK1"/>
    <property type="match status" value="1"/>
</dbReference>
<sequence length="796" mass="90382">MPIPTDKRGRAKPSDRAATLMAVPPTTNVYTEFQNLLHSPQVCRSNFEKKKFYHTANIESWLSCEKEGYMEFAVKSYFKGNEFVYSEESNAFKGLMGQSDLTVVRYLGEYHTISGDHDHHILLELGEKDLEEYMLEKLPPVLYQETFNFWANLFNVGFTLDGIHQLKRKDEGGNRQVFKGWHGDIKPDNILSVRGQFKLADFGFARFERHNSTTQLMGGTRTFGALERDGNNANAGITHSQSIDTWSLGCVFSVVATWVILGPTFYQAYGFIRQDAIKTLRKSGAGLPHTPGPYCDDAFHDGSDVLRAVTDWHTHLRNSIRASDTISRQVLDLVDNDMLLSNPEDRLSAVDLKIRLETILANAESDYHQLVESGQLTQESPMIRKALLKFDEAAPQLAQSLSQAEAENLFTRPSAAGYQGRGLPAIHASRTNRVQKSEALNRIVYGKTTNREEVLSGNKLKVSTLLSSPAGNGMSDKSNYSQEKGKEVERSPSDIQQSFSSQRPKHSSPSLMSTYSRKSTQTARTAVDEEYDKLNEQWKRKGWNLFTNKIPKDNFLQNFIMDRDIIFVVDNDPTMIHHWSDVKRTLLTLAMKIGPLDKDGLDLRYSCGNHGFLSNIKGFDIKSKFSTSMDEVERRIHGNIRTDMRAALSKVFDEYLEGDGKKRQTLIILTNGKWEGSSNKRDVEDLIIKFIKRLEKIKDRMEDRWFSIQFVSFGDDENALKRLAFLDDKLEARKDIVDAKPWNCQDVNELILGSITQNGDDRTPVTSPVSTSVSPEIQMTPTRRTPFSRIRDSWKS</sequence>
<dbReference type="PROSITE" id="PS50234">
    <property type="entry name" value="VWFA"/>
    <property type="match status" value="1"/>
</dbReference>
<feature type="domain" description="Protein kinase" evidence="2">
    <location>
        <begin position="47"/>
        <end position="371"/>
    </location>
</feature>
<feature type="domain" description="VWFA" evidence="3">
    <location>
        <begin position="564"/>
        <end position="755"/>
    </location>
</feature>
<dbReference type="InterPro" id="IPR000719">
    <property type="entry name" value="Prot_kinase_dom"/>
</dbReference>
<dbReference type="SMART" id="SM00220">
    <property type="entry name" value="S_TKc"/>
    <property type="match status" value="1"/>
</dbReference>
<accession>A0AA35Q9A9</accession>
<evidence type="ECO:0000313" key="5">
    <source>
        <dbReference type="Proteomes" id="UP001160390"/>
    </source>
</evidence>
<dbReference type="InterPro" id="IPR011009">
    <property type="entry name" value="Kinase-like_dom_sf"/>
</dbReference>
<dbReference type="SUPFAM" id="SSF53300">
    <property type="entry name" value="vWA-like"/>
    <property type="match status" value="1"/>
</dbReference>
<dbReference type="GO" id="GO:0005524">
    <property type="term" value="F:ATP binding"/>
    <property type="evidence" value="ECO:0007669"/>
    <property type="project" value="InterPro"/>
</dbReference>
<feature type="compositionally biased region" description="Polar residues" evidence="1">
    <location>
        <begin position="465"/>
        <end position="482"/>
    </location>
</feature>
<dbReference type="PROSITE" id="PS50011">
    <property type="entry name" value="PROTEIN_KINASE_DOM"/>
    <property type="match status" value="1"/>
</dbReference>
<dbReference type="InterPro" id="IPR002035">
    <property type="entry name" value="VWF_A"/>
</dbReference>
<gene>
    <name evidence="4" type="ORF">CCHLO57077_00008649</name>
</gene>
<dbReference type="PANTHER" id="PTHR24359:SF1">
    <property type="entry name" value="INHIBITOR OF NUCLEAR FACTOR KAPPA-B KINASE EPSILON SUBUNIT HOMOLOG 1-RELATED"/>
    <property type="match status" value="1"/>
</dbReference>
<evidence type="ECO:0000256" key="1">
    <source>
        <dbReference type="SAM" id="MobiDB-lite"/>
    </source>
</evidence>
<feature type="compositionally biased region" description="Basic and acidic residues" evidence="1">
    <location>
        <begin position="483"/>
        <end position="492"/>
    </location>
</feature>
<name>A0AA35Q9A9_9HYPO</name>
<feature type="region of interest" description="Disordered" evidence="1">
    <location>
        <begin position="465"/>
        <end position="524"/>
    </location>
</feature>
<dbReference type="Gene3D" id="1.10.510.10">
    <property type="entry name" value="Transferase(Phosphotransferase) domain 1"/>
    <property type="match status" value="1"/>
</dbReference>
<proteinExistence type="predicted"/>
<dbReference type="SUPFAM" id="SSF56112">
    <property type="entry name" value="Protein kinase-like (PK-like)"/>
    <property type="match status" value="1"/>
</dbReference>
<dbReference type="GO" id="GO:0004674">
    <property type="term" value="F:protein serine/threonine kinase activity"/>
    <property type="evidence" value="ECO:0007669"/>
    <property type="project" value="TreeGrafter"/>
</dbReference>
<evidence type="ECO:0000313" key="4">
    <source>
        <dbReference type="EMBL" id="CAI6097442.1"/>
    </source>
</evidence>
<evidence type="ECO:0008006" key="6">
    <source>
        <dbReference type="Google" id="ProtNLM"/>
    </source>
</evidence>
<dbReference type="InterPro" id="IPR036465">
    <property type="entry name" value="vWFA_dom_sf"/>
</dbReference>
<reference evidence="4" key="1">
    <citation type="submission" date="2023-01" db="EMBL/GenBank/DDBJ databases">
        <authorList>
            <person name="Piombo E."/>
        </authorList>
    </citation>
    <scope>NUCLEOTIDE SEQUENCE</scope>
</reference>
<protein>
    <recommendedName>
        <fullName evidence="6">Protein kinase domain-containing protein</fullName>
    </recommendedName>
</protein>
<evidence type="ECO:0000259" key="3">
    <source>
        <dbReference type="PROSITE" id="PS50234"/>
    </source>
</evidence>
<keyword evidence="5" id="KW-1185">Reference proteome</keyword>
<dbReference type="AlphaFoldDB" id="A0AA35Q9A9"/>
<dbReference type="Proteomes" id="UP001160390">
    <property type="component" value="Unassembled WGS sequence"/>
</dbReference>
<organism evidence="4 5">
    <name type="scientific">Clonostachys chloroleuca</name>
    <dbReference type="NCBI Taxonomy" id="1926264"/>
    <lineage>
        <taxon>Eukaryota</taxon>
        <taxon>Fungi</taxon>
        <taxon>Dikarya</taxon>
        <taxon>Ascomycota</taxon>
        <taxon>Pezizomycotina</taxon>
        <taxon>Sordariomycetes</taxon>
        <taxon>Hypocreomycetidae</taxon>
        <taxon>Hypocreales</taxon>
        <taxon>Bionectriaceae</taxon>
        <taxon>Clonostachys</taxon>
    </lineage>
</organism>
<evidence type="ECO:0000259" key="2">
    <source>
        <dbReference type="PROSITE" id="PS50011"/>
    </source>
</evidence>
<comment type="caution">
    <text evidence="4">The sequence shown here is derived from an EMBL/GenBank/DDBJ whole genome shotgun (WGS) entry which is preliminary data.</text>
</comment>